<reference evidence="1 2" key="1">
    <citation type="submission" date="2016-08" db="EMBL/GenBank/DDBJ databases">
        <title>Draft genome of Amylibacter sp. strain 4G11.</title>
        <authorList>
            <person name="Wong S.-K."/>
            <person name="Hamasaki K."/>
            <person name="Yoshizawa S."/>
        </authorList>
    </citation>
    <scope>NUCLEOTIDE SEQUENCE [LARGE SCALE GENOMIC DNA]</scope>
    <source>
        <strain evidence="1 2">4G11</strain>
    </source>
</reference>
<evidence type="ECO:0000313" key="2">
    <source>
        <dbReference type="Proteomes" id="UP000231516"/>
    </source>
</evidence>
<dbReference type="SUPFAM" id="SSF53448">
    <property type="entry name" value="Nucleotide-diphospho-sugar transferases"/>
    <property type="match status" value="1"/>
</dbReference>
<sequence>MRLERKRRRARSLRKRRELTPAALNVSKIREDDVILFSTVRNEKIRLPFFFEYYRKLGVNHFCFVDNGSDDGTLEYLISQPDVSVWHTTRSYKRAGFGMDWLNGLLGAYAVGHWCLVVDVDEFFVYPHCDTRPIQALTHWLDQSSTRSFGTQLVDTYPKGKISEAHYRPGDNPMTVSDHFDTGNYYYERNRKYGNLWIQGGARQRGFFAGRPAFAPALNKIPLVKWKRGNVFVSSTHNLLPRSLNLVYAHNGGQRASGCLVHTKFLEMFSTKTKEELARKQHYAASREYNSYSKHRGGKNDLWNGQSVKYKDWRQLESLGLMSSGDWA</sequence>
<dbReference type="EMBL" id="MDGM01000003">
    <property type="protein sequence ID" value="PIB26606.1"/>
    <property type="molecule type" value="Genomic_DNA"/>
</dbReference>
<gene>
    <name evidence="1" type="ORF">BFP76_11990</name>
</gene>
<dbReference type="GO" id="GO:0016740">
    <property type="term" value="F:transferase activity"/>
    <property type="evidence" value="ECO:0007669"/>
    <property type="project" value="UniProtKB-KW"/>
</dbReference>
<keyword evidence="2" id="KW-1185">Reference proteome</keyword>
<proteinExistence type="predicted"/>
<name>A0A2G5KAQ8_9RHOB</name>
<keyword evidence="1" id="KW-0808">Transferase</keyword>
<protein>
    <submittedName>
        <fullName evidence="1">Glycosyl transferase family 2</fullName>
    </submittedName>
</protein>
<evidence type="ECO:0000313" key="1">
    <source>
        <dbReference type="EMBL" id="PIB26606.1"/>
    </source>
</evidence>
<accession>A0A2G5KAQ8</accession>
<dbReference type="InterPro" id="IPR029044">
    <property type="entry name" value="Nucleotide-diphossugar_trans"/>
</dbReference>
<comment type="caution">
    <text evidence="1">The sequence shown here is derived from an EMBL/GenBank/DDBJ whole genome shotgun (WGS) entry which is preliminary data.</text>
</comment>
<dbReference type="Proteomes" id="UP000231516">
    <property type="component" value="Unassembled WGS sequence"/>
</dbReference>
<dbReference type="Pfam" id="PF13704">
    <property type="entry name" value="Glyco_tranf_2_4"/>
    <property type="match status" value="1"/>
</dbReference>
<organism evidence="1 2">
    <name type="scientific">Paramylibacter kogurei</name>
    <dbReference type="NCBI Taxonomy" id="1889778"/>
    <lineage>
        <taxon>Bacteria</taxon>
        <taxon>Pseudomonadati</taxon>
        <taxon>Pseudomonadota</taxon>
        <taxon>Alphaproteobacteria</taxon>
        <taxon>Rhodobacterales</taxon>
        <taxon>Paracoccaceae</taxon>
        <taxon>Paramylibacter</taxon>
    </lineage>
</organism>
<dbReference type="AlphaFoldDB" id="A0A2G5KAQ8"/>